<keyword evidence="1" id="KW-0548">Nucleotidyltransferase</keyword>
<evidence type="ECO:0000313" key="2">
    <source>
        <dbReference type="Proteomes" id="UP001525021"/>
    </source>
</evidence>
<sequence>MKPKVLAIIPARGGSKSVPRKNIKELAGKPLIAWTIEEANKSKYIDRVIVSSEDKEILQIAQKFGPYVPFVRPANLAEDNTAGIEPVLHALEHFADYDYVVVLQPTSPLRLVEDIDGCIEYFLQEKAKFCVSVCEVEQSPYWMYTLDNCAKMQPLLKQQSLITRRQDLPKVYTLNGAIYLANINLLKQTRNFITDETIAYVMPIERSFDIDTEEDFKICEYLYTETLM</sequence>
<dbReference type="InterPro" id="IPR003329">
    <property type="entry name" value="Cytidylyl_trans"/>
</dbReference>
<dbReference type="InterPro" id="IPR050793">
    <property type="entry name" value="CMP-NeuNAc_synthase"/>
</dbReference>
<organism evidence="1 2">
    <name type="scientific">Lysinibacillus pinottii</name>
    <dbReference type="NCBI Taxonomy" id="2973932"/>
    <lineage>
        <taxon>Bacteria</taxon>
        <taxon>Bacillati</taxon>
        <taxon>Bacillota</taxon>
        <taxon>Bacilli</taxon>
        <taxon>Bacillales</taxon>
        <taxon>Bacillaceae</taxon>
        <taxon>Lysinibacillus</taxon>
    </lineage>
</organism>
<dbReference type="PANTHER" id="PTHR21485:SF6">
    <property type="entry name" value="N-ACYLNEURAMINATE CYTIDYLYLTRANSFERASE-RELATED"/>
    <property type="match status" value="1"/>
</dbReference>
<name>A0ABT2DUU5_9BACI</name>
<dbReference type="Gene3D" id="3.90.550.10">
    <property type="entry name" value="Spore Coat Polysaccharide Biosynthesis Protein SpsA, Chain A"/>
    <property type="match status" value="1"/>
</dbReference>
<dbReference type="PANTHER" id="PTHR21485">
    <property type="entry name" value="HAD SUPERFAMILY MEMBERS CMAS AND KDSC"/>
    <property type="match status" value="1"/>
</dbReference>
<dbReference type="Pfam" id="PF02348">
    <property type="entry name" value="CTP_transf_3"/>
    <property type="match status" value="1"/>
</dbReference>
<dbReference type="InterPro" id="IPR029044">
    <property type="entry name" value="Nucleotide-diphossugar_trans"/>
</dbReference>
<accession>A0ABT2DUU5</accession>
<keyword evidence="2" id="KW-1185">Reference proteome</keyword>
<keyword evidence="1" id="KW-0808">Transferase</keyword>
<proteinExistence type="predicted"/>
<dbReference type="RefSeq" id="WP_012292908.1">
    <property type="nucleotide sequence ID" value="NZ_JANTOO010000020.1"/>
</dbReference>
<dbReference type="SUPFAM" id="SSF53448">
    <property type="entry name" value="Nucleotide-diphospho-sugar transferases"/>
    <property type="match status" value="1"/>
</dbReference>
<reference evidence="1 2" key="1">
    <citation type="submission" date="2022-08" db="EMBL/GenBank/DDBJ databases">
        <title>Lysinibacillus sequencing.</title>
        <authorList>
            <person name="Dunlap C."/>
        </authorList>
    </citation>
    <scope>NUCLEOTIDE SEQUENCE [LARGE SCALE GENOMIC DNA]</scope>
    <source>
        <strain evidence="1 2">PB211</strain>
    </source>
</reference>
<gene>
    <name evidence="1" type="ORF">NXZ79_21825</name>
</gene>
<dbReference type="EMBL" id="JANTOO010000020">
    <property type="protein sequence ID" value="MCS1398658.1"/>
    <property type="molecule type" value="Genomic_DNA"/>
</dbReference>
<dbReference type="Proteomes" id="UP001525021">
    <property type="component" value="Unassembled WGS sequence"/>
</dbReference>
<dbReference type="CDD" id="cd02513">
    <property type="entry name" value="CMP-NeuAc_Synthase"/>
    <property type="match status" value="1"/>
</dbReference>
<evidence type="ECO:0000313" key="1">
    <source>
        <dbReference type="EMBL" id="MCS1398658.1"/>
    </source>
</evidence>
<comment type="caution">
    <text evidence="1">The sequence shown here is derived from an EMBL/GenBank/DDBJ whole genome shotgun (WGS) entry which is preliminary data.</text>
</comment>
<protein>
    <submittedName>
        <fullName evidence="1">Acylneuraminate cytidylyltransferase family protein</fullName>
    </submittedName>
</protein>
<dbReference type="GO" id="GO:0016779">
    <property type="term" value="F:nucleotidyltransferase activity"/>
    <property type="evidence" value="ECO:0007669"/>
    <property type="project" value="UniProtKB-KW"/>
</dbReference>